<feature type="compositionally biased region" description="Basic and acidic residues" evidence="2">
    <location>
        <begin position="528"/>
        <end position="539"/>
    </location>
</feature>
<evidence type="ECO:0000313" key="4">
    <source>
        <dbReference type="Proteomes" id="UP001174691"/>
    </source>
</evidence>
<name>A0AA38RCV1_9PEZI</name>
<evidence type="ECO:0000256" key="2">
    <source>
        <dbReference type="SAM" id="MobiDB-lite"/>
    </source>
</evidence>
<feature type="compositionally biased region" description="Pro residues" evidence="2">
    <location>
        <begin position="321"/>
        <end position="333"/>
    </location>
</feature>
<feature type="region of interest" description="Disordered" evidence="2">
    <location>
        <begin position="55"/>
        <end position="116"/>
    </location>
</feature>
<reference evidence="3" key="1">
    <citation type="submission" date="2022-07" db="EMBL/GenBank/DDBJ databases">
        <title>Fungi with potential for degradation of polypropylene.</title>
        <authorList>
            <person name="Gostincar C."/>
        </authorList>
    </citation>
    <scope>NUCLEOTIDE SEQUENCE</scope>
    <source>
        <strain evidence="3">EXF-13287</strain>
    </source>
</reference>
<proteinExistence type="predicted"/>
<feature type="region of interest" description="Disordered" evidence="2">
    <location>
        <begin position="160"/>
        <end position="399"/>
    </location>
</feature>
<protein>
    <submittedName>
        <fullName evidence="3">Uncharacterized protein</fullName>
    </submittedName>
</protein>
<gene>
    <name evidence="3" type="ORF">NKR19_g6994</name>
</gene>
<feature type="compositionally biased region" description="Polar residues" evidence="2">
    <location>
        <begin position="563"/>
        <end position="582"/>
    </location>
</feature>
<sequence length="1102" mass="118375">MDVSSLVSQMHETLSTIHSTLASLDTKSHDARLDELERERETALAALRKNFEQQAEALAQKRRAELDEIAERRRKEDEERERRRRHEDEEIAERARREDREHQLKLEQETGNVEEETDGLMNEVEEDATRLLEEGRERLRVLEERRREINRLIDEQLKAPLPSAPSRRRTMRSSSAALAPVVAAESKISVPDTADEQIGNTGDKAPDVADQPTEHGPQDGLDNGLACETLLEEPCSRPADGAALHGDASTTVETTSRTALSSQMAEDDEDVVATQRTLSDTDYKADHETVDGSAHDVCYHSNSVSGSGSPRGLQLDSHQPLEPPPTGMNPNPSPEGASRNGTLAEEPDVDGDDANAVTGKALQPPSPEFSDDHFEMTGHEPIPGTMTHGVDKPLGINNSEDAVSDAADILQVSAVIPVCSSHGSGDRVETPAVSRPFEGVLGTTADNQAVLDGSKLHDDQLDAVLQRAASPERDTPPSHLTLSISEEGGEELPALTVGASDYLAPNDDRLSSSEEISAAPVEDLYQPSREDAAHQDRHASPGQSSDLDVADEEGSLGEDDNADASSQNGSIEAESSANTSIASVLPASLQTSATEKGVYLDHGTDNVSGQPGAEPIPSFEHVDRGTSFEATASTDASVHGEPEAPDRANTLGEGPEGDYEPHEKMPVPVADAGMSEADADAEVEVDSVSVDFNATAGDGSRRLTVEDALVGLCNSGVSQEHTDVDSNSGEPDDFDDSSFPEHHLRPFRDDGDPADHHYHGKDNDDQILVSNGRLPSTSYTAQLDPNTGGTAFIPGHSKPDTESQSFMTPLASADFHTPMQFQDWPVSQEYDPDQLDEDGRQYPTEDQLAVTMHGQDDLFDDDAHSDEASLDSTAKHDAESADEDRQEDHSGSQSTLSSSPSSPIHSSVPVDNHEPVIRDSWPTPTQDRLLLSGMGRPRNDSQLSSNADFDPFRYEAKAAAAQWQQREPAGSHGPGSNGRTTPHRNSVASSSPSGLFQKMRSIFEPAGGGTTANRSLPSSGRNSPVWTRATSGAPHPGFRRPSGPPQSPTRHASGNVTRDGDGYDSASDRRGGGFLAETAADDETDERSSLLNNTYDEGTEVN</sequence>
<feature type="compositionally biased region" description="Acidic residues" evidence="2">
    <location>
        <begin position="548"/>
        <end position="562"/>
    </location>
</feature>
<feature type="compositionally biased region" description="Basic and acidic residues" evidence="2">
    <location>
        <begin position="739"/>
        <end position="764"/>
    </location>
</feature>
<keyword evidence="4" id="KW-1185">Reference proteome</keyword>
<feature type="compositionally biased region" description="Polar residues" evidence="2">
    <location>
        <begin position="718"/>
        <end position="729"/>
    </location>
</feature>
<feature type="region of interest" description="Disordered" evidence="2">
    <location>
        <begin position="503"/>
        <end position="582"/>
    </location>
</feature>
<feature type="region of interest" description="Disordered" evidence="2">
    <location>
        <begin position="718"/>
        <end position="805"/>
    </location>
</feature>
<feature type="compositionally biased region" description="Basic and acidic residues" evidence="2">
    <location>
        <begin position="204"/>
        <end position="217"/>
    </location>
</feature>
<feature type="compositionally biased region" description="Low complexity" evidence="2">
    <location>
        <begin position="172"/>
        <end position="186"/>
    </location>
</feature>
<keyword evidence="1" id="KW-0175">Coiled coil</keyword>
<feature type="compositionally biased region" description="Basic and acidic residues" evidence="2">
    <location>
        <begin position="62"/>
        <end position="108"/>
    </location>
</feature>
<dbReference type="EMBL" id="JANBVN010000116">
    <property type="protein sequence ID" value="KAJ9143147.1"/>
    <property type="molecule type" value="Genomic_DNA"/>
</dbReference>
<comment type="caution">
    <text evidence="3">The sequence shown here is derived from an EMBL/GenBank/DDBJ whole genome shotgun (WGS) entry which is preliminary data.</text>
</comment>
<accession>A0AA38RCV1</accession>
<evidence type="ECO:0000256" key="1">
    <source>
        <dbReference type="SAM" id="Coils"/>
    </source>
</evidence>
<feature type="compositionally biased region" description="Basic and acidic residues" evidence="2">
    <location>
        <begin position="861"/>
        <end position="879"/>
    </location>
</feature>
<dbReference type="Proteomes" id="UP001174691">
    <property type="component" value="Unassembled WGS sequence"/>
</dbReference>
<dbReference type="AlphaFoldDB" id="A0AA38RCV1"/>
<feature type="compositionally biased region" description="Polar residues" evidence="2">
    <location>
        <begin position="1011"/>
        <end position="1030"/>
    </location>
</feature>
<feature type="coiled-coil region" evidence="1">
    <location>
        <begin position="125"/>
        <end position="159"/>
    </location>
</feature>
<feature type="compositionally biased region" description="Polar residues" evidence="2">
    <location>
        <begin position="773"/>
        <end position="789"/>
    </location>
</feature>
<feature type="compositionally biased region" description="Basic and acidic residues" evidence="2">
    <location>
        <begin position="1058"/>
        <end position="1071"/>
    </location>
</feature>
<feature type="compositionally biased region" description="Basic and acidic residues" evidence="2">
    <location>
        <begin position="279"/>
        <end position="298"/>
    </location>
</feature>
<feature type="compositionally biased region" description="Polar residues" evidence="2">
    <location>
        <begin position="248"/>
        <end position="264"/>
    </location>
</feature>
<evidence type="ECO:0000313" key="3">
    <source>
        <dbReference type="EMBL" id="KAJ9143147.1"/>
    </source>
</evidence>
<feature type="region of interest" description="Disordered" evidence="2">
    <location>
        <begin position="829"/>
        <end position="1102"/>
    </location>
</feature>
<feature type="compositionally biased region" description="Polar residues" evidence="2">
    <location>
        <begin position="977"/>
        <end position="994"/>
    </location>
</feature>
<feature type="region of interest" description="Disordered" evidence="2">
    <location>
        <begin position="596"/>
        <end position="666"/>
    </location>
</feature>
<organism evidence="3 4">
    <name type="scientific">Coniochaeta hoffmannii</name>
    <dbReference type="NCBI Taxonomy" id="91930"/>
    <lineage>
        <taxon>Eukaryota</taxon>
        <taxon>Fungi</taxon>
        <taxon>Dikarya</taxon>
        <taxon>Ascomycota</taxon>
        <taxon>Pezizomycotina</taxon>
        <taxon>Sordariomycetes</taxon>
        <taxon>Sordariomycetidae</taxon>
        <taxon>Coniochaetales</taxon>
        <taxon>Coniochaetaceae</taxon>
        <taxon>Coniochaeta</taxon>
    </lineage>
</organism>
<feature type="compositionally biased region" description="Low complexity" evidence="2">
    <location>
        <begin position="891"/>
        <end position="909"/>
    </location>
</feature>